<evidence type="ECO:0000256" key="8">
    <source>
        <dbReference type="PIRSR" id="PIRSR600821-50"/>
    </source>
</evidence>
<dbReference type="KEGG" id="ddz:DSYM_14610"/>
<protein>
    <recommendedName>
        <fullName evidence="4 7">Alanine racemase</fullName>
        <ecNumber evidence="4 7">5.1.1.1</ecNumber>
    </recommendedName>
</protein>
<dbReference type="SUPFAM" id="SSF51419">
    <property type="entry name" value="PLP-binding barrel"/>
    <property type="match status" value="1"/>
</dbReference>
<dbReference type="GO" id="GO:0030170">
    <property type="term" value="F:pyridoxal phosphate binding"/>
    <property type="evidence" value="ECO:0007669"/>
    <property type="project" value="UniProtKB-UniRule"/>
</dbReference>
<keyword evidence="5 7" id="KW-0663">Pyridoxal phosphate</keyword>
<name>A0A809RMK3_9PROT</name>
<dbReference type="EMBL" id="AP021857">
    <property type="protein sequence ID" value="BBO20762.1"/>
    <property type="molecule type" value="Genomic_DNA"/>
</dbReference>
<dbReference type="Gene3D" id="3.20.20.10">
    <property type="entry name" value="Alanine racemase"/>
    <property type="match status" value="1"/>
</dbReference>
<dbReference type="Gene3D" id="2.40.37.10">
    <property type="entry name" value="Lyase, Ornithine Decarboxylase, Chain A, domain 1"/>
    <property type="match status" value="1"/>
</dbReference>
<dbReference type="CDD" id="cd06827">
    <property type="entry name" value="PLPDE_III_AR_proteobact"/>
    <property type="match status" value="1"/>
</dbReference>
<dbReference type="Pfam" id="PF00842">
    <property type="entry name" value="Ala_racemase_C"/>
    <property type="match status" value="1"/>
</dbReference>
<dbReference type="PANTHER" id="PTHR30511:SF0">
    <property type="entry name" value="ALANINE RACEMASE, CATABOLIC-RELATED"/>
    <property type="match status" value="1"/>
</dbReference>
<comment type="cofactor">
    <cofactor evidence="2 7 8">
        <name>pyridoxal 5'-phosphate</name>
        <dbReference type="ChEBI" id="CHEBI:597326"/>
    </cofactor>
</comment>
<dbReference type="PANTHER" id="PTHR30511">
    <property type="entry name" value="ALANINE RACEMASE"/>
    <property type="match status" value="1"/>
</dbReference>
<evidence type="ECO:0000256" key="5">
    <source>
        <dbReference type="ARBA" id="ARBA00022898"/>
    </source>
</evidence>
<organism evidence="11 12">
    <name type="scientific">Candidatus Desulfobacillus denitrificans</name>
    <dbReference type="NCBI Taxonomy" id="2608985"/>
    <lineage>
        <taxon>Bacteria</taxon>
        <taxon>Pseudomonadati</taxon>
        <taxon>Pseudomonadota</taxon>
        <taxon>Betaproteobacteria</taxon>
        <taxon>Candidatus Desulfobacillus</taxon>
    </lineage>
</organism>
<dbReference type="Proteomes" id="UP000662914">
    <property type="component" value="Chromosome"/>
</dbReference>
<dbReference type="AlphaFoldDB" id="A0A809RMK3"/>
<feature type="modified residue" description="N6-(pyridoxal phosphate)lysine" evidence="7 8">
    <location>
        <position position="35"/>
    </location>
</feature>
<evidence type="ECO:0000256" key="3">
    <source>
        <dbReference type="ARBA" id="ARBA00007880"/>
    </source>
</evidence>
<comment type="function">
    <text evidence="7">Catalyzes the interconversion of L-alanine and D-alanine. May also act on other amino acids.</text>
</comment>
<dbReference type="FunFam" id="3.20.20.10:FF:000002">
    <property type="entry name" value="Alanine racemase"/>
    <property type="match status" value="1"/>
</dbReference>
<keyword evidence="6 7" id="KW-0413">Isomerase</keyword>
<feature type="active site" description="Proton acceptor; specific for D-alanine" evidence="7">
    <location>
        <position position="35"/>
    </location>
</feature>
<proteinExistence type="inferred from homology"/>
<evidence type="ECO:0000313" key="12">
    <source>
        <dbReference type="Proteomes" id="UP000662914"/>
    </source>
</evidence>
<dbReference type="SUPFAM" id="SSF50621">
    <property type="entry name" value="Alanine racemase C-terminal domain-like"/>
    <property type="match status" value="1"/>
</dbReference>
<evidence type="ECO:0000256" key="2">
    <source>
        <dbReference type="ARBA" id="ARBA00001933"/>
    </source>
</evidence>
<evidence type="ECO:0000256" key="1">
    <source>
        <dbReference type="ARBA" id="ARBA00000316"/>
    </source>
</evidence>
<dbReference type="InterPro" id="IPR029066">
    <property type="entry name" value="PLP-binding_barrel"/>
</dbReference>
<dbReference type="InterPro" id="IPR020622">
    <property type="entry name" value="Ala_racemase_pyridoxalP-BS"/>
</dbReference>
<dbReference type="PRINTS" id="PR00992">
    <property type="entry name" value="ALARACEMASE"/>
</dbReference>
<feature type="binding site" evidence="7 9">
    <location>
        <position position="131"/>
    </location>
    <ligand>
        <name>substrate</name>
    </ligand>
</feature>
<dbReference type="GO" id="GO:0030632">
    <property type="term" value="P:D-alanine biosynthetic process"/>
    <property type="evidence" value="ECO:0007669"/>
    <property type="project" value="UniProtKB-UniRule"/>
</dbReference>
<evidence type="ECO:0000259" key="10">
    <source>
        <dbReference type="SMART" id="SM01005"/>
    </source>
</evidence>
<dbReference type="FunFam" id="2.40.37.10:FF:000002">
    <property type="entry name" value="Alanine racemase"/>
    <property type="match status" value="1"/>
</dbReference>
<accession>A0A809RMK3</accession>
<gene>
    <name evidence="11" type="ORF">DSYM_14610</name>
</gene>
<evidence type="ECO:0000256" key="9">
    <source>
        <dbReference type="PIRSR" id="PIRSR600821-52"/>
    </source>
</evidence>
<feature type="binding site" evidence="7 9">
    <location>
        <position position="302"/>
    </location>
    <ligand>
        <name>substrate</name>
    </ligand>
</feature>
<evidence type="ECO:0000313" key="11">
    <source>
        <dbReference type="EMBL" id="BBO20762.1"/>
    </source>
</evidence>
<dbReference type="InterPro" id="IPR000821">
    <property type="entry name" value="Ala_racemase"/>
</dbReference>
<evidence type="ECO:0000256" key="7">
    <source>
        <dbReference type="HAMAP-Rule" id="MF_01201"/>
    </source>
</evidence>
<reference evidence="11" key="1">
    <citation type="journal article" name="DNA Res.">
        <title>The physiological potential of anammox bacteria as revealed by their core genome structure.</title>
        <authorList>
            <person name="Okubo T."/>
            <person name="Toyoda A."/>
            <person name="Fukuhara K."/>
            <person name="Uchiyama I."/>
            <person name="Harigaya Y."/>
            <person name="Kuroiwa M."/>
            <person name="Suzuki T."/>
            <person name="Murakami Y."/>
            <person name="Suwa Y."/>
            <person name="Takami H."/>
        </authorList>
    </citation>
    <scope>NUCLEOTIDE SEQUENCE</scope>
    <source>
        <strain evidence="11">317325-3</strain>
    </source>
</reference>
<feature type="active site" description="Proton acceptor; specific for L-alanine" evidence="7">
    <location>
        <position position="254"/>
    </location>
</feature>
<dbReference type="GO" id="GO:0005829">
    <property type="term" value="C:cytosol"/>
    <property type="evidence" value="ECO:0007669"/>
    <property type="project" value="TreeGrafter"/>
</dbReference>
<comment type="pathway">
    <text evidence="7">Amino-acid biosynthesis; D-alanine biosynthesis; D-alanine from L-alanine: step 1/1.</text>
</comment>
<dbReference type="Pfam" id="PF01168">
    <property type="entry name" value="Ala_racemase_N"/>
    <property type="match status" value="1"/>
</dbReference>
<dbReference type="NCBIfam" id="TIGR00492">
    <property type="entry name" value="alr"/>
    <property type="match status" value="1"/>
</dbReference>
<dbReference type="SMART" id="SM01005">
    <property type="entry name" value="Ala_racemase_C"/>
    <property type="match status" value="1"/>
</dbReference>
<dbReference type="InterPro" id="IPR011079">
    <property type="entry name" value="Ala_racemase_C"/>
</dbReference>
<evidence type="ECO:0000256" key="6">
    <source>
        <dbReference type="ARBA" id="ARBA00023235"/>
    </source>
</evidence>
<comment type="catalytic activity">
    <reaction evidence="1 7">
        <text>L-alanine = D-alanine</text>
        <dbReference type="Rhea" id="RHEA:20249"/>
        <dbReference type="ChEBI" id="CHEBI:57416"/>
        <dbReference type="ChEBI" id="CHEBI:57972"/>
        <dbReference type="EC" id="5.1.1.1"/>
    </reaction>
</comment>
<dbReference type="PROSITE" id="PS00395">
    <property type="entry name" value="ALANINE_RACEMASE"/>
    <property type="match status" value="1"/>
</dbReference>
<dbReference type="InterPro" id="IPR009006">
    <property type="entry name" value="Ala_racemase/Decarboxylase_C"/>
</dbReference>
<dbReference type="EC" id="5.1.1.1" evidence="4 7"/>
<dbReference type="UniPathway" id="UPA00042">
    <property type="reaction ID" value="UER00497"/>
</dbReference>
<evidence type="ECO:0000256" key="4">
    <source>
        <dbReference type="ARBA" id="ARBA00013089"/>
    </source>
</evidence>
<comment type="similarity">
    <text evidence="3 7">Belongs to the alanine racemase family.</text>
</comment>
<sequence length="358" mass="38108">MTRPIRATIDLSALRGNFAVARQRAEGAALWAVIKANAYGHGLMRAAGALDDLADGFALLDLEDAVALREAGFRQPILLLEGFFEADELPLLAEHRLTPVVHSLEQADMLTSAALPARLPVYLKLNTGMNRLGLFAEEFHAALTALGTSPSVSGITLMTHFADADNARGIDWQMARFEEAVQGCDHPVSLANSAALLRFAEARRGWVRPGIMLYGSSPFPQDGSAEALGLRPVMTLASQLVAVQELAAGERVGYGGLFTAERPMRIGIVACGYADGYPRHAPTGTPVLVEGRRTRTVGRVSMDMIMVDLEGIPDAGIGSPVVLWGEGLPVDDVAAAAGTVSYELLCALTPRVPVVEKE</sequence>
<dbReference type="HAMAP" id="MF_01201">
    <property type="entry name" value="Ala_racemase"/>
    <property type="match status" value="1"/>
</dbReference>
<dbReference type="InterPro" id="IPR001608">
    <property type="entry name" value="Ala_racemase_N"/>
</dbReference>
<dbReference type="GO" id="GO:0008784">
    <property type="term" value="F:alanine racemase activity"/>
    <property type="evidence" value="ECO:0007669"/>
    <property type="project" value="UniProtKB-UniRule"/>
</dbReference>
<feature type="domain" description="Alanine racemase C-terminal" evidence="10">
    <location>
        <begin position="233"/>
        <end position="357"/>
    </location>
</feature>